<dbReference type="PANTHER" id="PTHR46457:SF1">
    <property type="entry name" value="DNA REPAIR PROTEIN RAD51 HOMOLOG 4"/>
    <property type="match status" value="1"/>
</dbReference>
<sequence>MSVKPILASSLIAKEEIGLFEERARKRLRVGTGCVAVDDALDGGFVYGRDGIYNISGATRSQVTETVSFFSASVFLVYGIWRLEGRLKGKRGVRLMWPGLYHLHREISMMISLQLLITHLLASASHNATLIDATGNLDVLKLYRSIITRLSNSNHDHEANVKLATSTLDRVRIMRVFDFEGVVEGLNELIDELEGKNVPKNTIGDSQEEAEDEMLDVGSEEKVEEEKKEQAGMVLINNLSQVLGLLLKNNYAQGQATLTTLVRRLRNTAKEHNLCIVLLSWSVTYGSDQERVSIFESIKARPGLGKSLGYLVDTQLLIDAIPRKAKGKGAASDMVNVIEVIYSGGNHQVGKFGVFDITVDGEINPM</sequence>
<evidence type="ECO:0008006" key="5">
    <source>
        <dbReference type="Google" id="ProtNLM"/>
    </source>
</evidence>
<dbReference type="EMBL" id="QZBD01000021">
    <property type="protein sequence ID" value="THY35505.1"/>
    <property type="molecule type" value="Genomic_DNA"/>
</dbReference>
<dbReference type="GO" id="GO:0005815">
    <property type="term" value="C:microtubule organizing center"/>
    <property type="evidence" value="ECO:0007669"/>
    <property type="project" value="TreeGrafter"/>
</dbReference>
<evidence type="ECO:0000313" key="4">
    <source>
        <dbReference type="Proteomes" id="UP000306584"/>
    </source>
</evidence>
<dbReference type="InterPro" id="IPR027417">
    <property type="entry name" value="P-loop_NTPase"/>
</dbReference>
<evidence type="ECO:0000313" key="3">
    <source>
        <dbReference type="EMBL" id="THY35505.1"/>
    </source>
</evidence>
<dbReference type="PANTHER" id="PTHR46457">
    <property type="entry name" value="DNA REPAIR PROTEIN RAD51 HOMOLOG 4"/>
    <property type="match status" value="1"/>
</dbReference>
<dbReference type="GO" id="GO:0000400">
    <property type="term" value="F:four-way junction DNA binding"/>
    <property type="evidence" value="ECO:0007669"/>
    <property type="project" value="TreeGrafter"/>
</dbReference>
<dbReference type="InterPro" id="IPR051988">
    <property type="entry name" value="HRR_RAD51_Paralog"/>
</dbReference>
<gene>
    <name evidence="3" type="ORF">D6D01_01272</name>
</gene>
<accession>A0A4S9M160</accession>
<protein>
    <recommendedName>
        <fullName evidence="5">DNA recombination and repair protein Rad51-like C-terminal domain-containing protein</fullName>
    </recommendedName>
</protein>
<evidence type="ECO:0000256" key="2">
    <source>
        <dbReference type="ARBA" id="ARBA00023242"/>
    </source>
</evidence>
<dbReference type="GO" id="GO:0007131">
    <property type="term" value="P:reciprocal meiotic recombination"/>
    <property type="evidence" value="ECO:0007669"/>
    <property type="project" value="TreeGrafter"/>
</dbReference>
<dbReference type="AlphaFoldDB" id="A0A4S9M160"/>
<organism evidence="3 4">
    <name type="scientific">Aureobasidium pullulans</name>
    <name type="common">Black yeast</name>
    <name type="synonym">Pullularia pullulans</name>
    <dbReference type="NCBI Taxonomy" id="5580"/>
    <lineage>
        <taxon>Eukaryota</taxon>
        <taxon>Fungi</taxon>
        <taxon>Dikarya</taxon>
        <taxon>Ascomycota</taxon>
        <taxon>Pezizomycotina</taxon>
        <taxon>Dothideomycetes</taxon>
        <taxon>Dothideomycetidae</taxon>
        <taxon>Dothideales</taxon>
        <taxon>Saccotheciaceae</taxon>
        <taxon>Aureobasidium</taxon>
    </lineage>
</organism>
<dbReference type="Gene3D" id="3.40.50.300">
    <property type="entry name" value="P-loop containing nucleotide triphosphate hydrolases"/>
    <property type="match status" value="1"/>
</dbReference>
<dbReference type="GO" id="GO:0033063">
    <property type="term" value="C:Rad51B-Rad51C-Rad51D-XRCC2 complex"/>
    <property type="evidence" value="ECO:0007669"/>
    <property type="project" value="TreeGrafter"/>
</dbReference>
<reference evidence="3 4" key="1">
    <citation type="submission" date="2018-10" db="EMBL/GenBank/DDBJ databases">
        <title>Fifty Aureobasidium pullulans genomes reveal a recombining polyextremotolerant generalist.</title>
        <authorList>
            <person name="Gostincar C."/>
            <person name="Turk M."/>
            <person name="Zajc J."/>
            <person name="Gunde-Cimerman N."/>
        </authorList>
    </citation>
    <scope>NUCLEOTIDE SEQUENCE [LARGE SCALE GENOMIC DNA]</scope>
    <source>
        <strain evidence="3 4">EXF-6604</strain>
    </source>
</reference>
<dbReference type="GO" id="GO:0008094">
    <property type="term" value="F:ATP-dependent activity, acting on DNA"/>
    <property type="evidence" value="ECO:0007669"/>
    <property type="project" value="TreeGrafter"/>
</dbReference>
<keyword evidence="2" id="KW-0539">Nucleus</keyword>
<comment type="caution">
    <text evidence="3">The sequence shown here is derived from an EMBL/GenBank/DDBJ whole genome shotgun (WGS) entry which is preliminary data.</text>
</comment>
<dbReference type="GO" id="GO:0005657">
    <property type="term" value="C:replication fork"/>
    <property type="evidence" value="ECO:0007669"/>
    <property type="project" value="TreeGrafter"/>
</dbReference>
<dbReference type="GO" id="GO:0000724">
    <property type="term" value="P:double-strand break repair via homologous recombination"/>
    <property type="evidence" value="ECO:0007669"/>
    <property type="project" value="TreeGrafter"/>
</dbReference>
<dbReference type="GO" id="GO:0000723">
    <property type="term" value="P:telomere maintenance"/>
    <property type="evidence" value="ECO:0007669"/>
    <property type="project" value="TreeGrafter"/>
</dbReference>
<dbReference type="GO" id="GO:0003697">
    <property type="term" value="F:single-stranded DNA binding"/>
    <property type="evidence" value="ECO:0007669"/>
    <property type="project" value="TreeGrafter"/>
</dbReference>
<dbReference type="Proteomes" id="UP000306584">
    <property type="component" value="Unassembled WGS sequence"/>
</dbReference>
<evidence type="ECO:0000256" key="1">
    <source>
        <dbReference type="ARBA" id="ARBA00004123"/>
    </source>
</evidence>
<proteinExistence type="predicted"/>
<dbReference type="SUPFAM" id="SSF52540">
    <property type="entry name" value="P-loop containing nucleoside triphosphate hydrolases"/>
    <property type="match status" value="1"/>
</dbReference>
<comment type="subcellular location">
    <subcellularLocation>
        <location evidence="1">Nucleus</location>
    </subcellularLocation>
</comment>
<dbReference type="GO" id="GO:0042148">
    <property type="term" value="P:DNA strand invasion"/>
    <property type="evidence" value="ECO:0007669"/>
    <property type="project" value="TreeGrafter"/>
</dbReference>
<name>A0A4S9M160_AURPU</name>